<organism evidence="1 2">
    <name type="scientific">Gordonia insulae</name>
    <dbReference type="NCBI Taxonomy" id="2420509"/>
    <lineage>
        <taxon>Bacteria</taxon>
        <taxon>Bacillati</taxon>
        <taxon>Actinomycetota</taxon>
        <taxon>Actinomycetes</taxon>
        <taxon>Mycobacteriales</taxon>
        <taxon>Gordoniaceae</taxon>
        <taxon>Gordonia</taxon>
    </lineage>
</organism>
<protein>
    <submittedName>
        <fullName evidence="1">Uncharacterized protein</fullName>
    </submittedName>
</protein>
<accession>A0A3G8JJD5</accession>
<reference evidence="1 2" key="1">
    <citation type="submission" date="2018-11" db="EMBL/GenBank/DDBJ databases">
        <title>Gordonia insulae sp. nov., isolated from an island soil.</title>
        <authorList>
            <person name="Kim Y.S."/>
            <person name="Kim S.B."/>
        </authorList>
    </citation>
    <scope>NUCLEOTIDE SEQUENCE [LARGE SCALE GENOMIC DNA]</scope>
    <source>
        <strain evidence="1 2">MMS17-SY073</strain>
    </source>
</reference>
<dbReference type="AlphaFoldDB" id="A0A3G8JJD5"/>
<sequence>MSSMPTPDVSRTEVSALGSVIAAQRNTRGPCMVTNIRPTGSASGSLCWNSSARSMYSGMSQFCPMASAFSPSLPQTVGEMPFSSLGPTTTAPAPSPKMKAVLRSVGSITTDIVSTPTTSTYSADPARIVSAAMPRP</sequence>
<gene>
    <name evidence="1" type="ORF">D7316_01738</name>
</gene>
<evidence type="ECO:0000313" key="1">
    <source>
        <dbReference type="EMBL" id="AZG45144.1"/>
    </source>
</evidence>
<dbReference type="EMBL" id="CP033972">
    <property type="protein sequence ID" value="AZG45144.1"/>
    <property type="molecule type" value="Genomic_DNA"/>
</dbReference>
<dbReference type="KEGG" id="gom:D7316_01738"/>
<evidence type="ECO:0000313" key="2">
    <source>
        <dbReference type="Proteomes" id="UP000271469"/>
    </source>
</evidence>
<keyword evidence="2" id="KW-1185">Reference proteome</keyword>
<dbReference type="Proteomes" id="UP000271469">
    <property type="component" value="Chromosome"/>
</dbReference>
<proteinExistence type="predicted"/>
<name>A0A3G8JJD5_9ACTN</name>